<feature type="region of interest" description="Disordered" evidence="1">
    <location>
        <begin position="24"/>
        <end position="47"/>
    </location>
</feature>
<proteinExistence type="predicted"/>
<protein>
    <submittedName>
        <fullName evidence="2">Uncharacterized protein</fullName>
    </submittedName>
</protein>
<feature type="region of interest" description="Disordered" evidence="1">
    <location>
        <begin position="148"/>
        <end position="167"/>
    </location>
</feature>
<comment type="caution">
    <text evidence="2">The sequence shown here is derived from an EMBL/GenBank/DDBJ whole genome shotgun (WGS) entry which is preliminary data.</text>
</comment>
<gene>
    <name evidence="2" type="ORF">GCM10010387_62250</name>
</gene>
<dbReference type="AlphaFoldDB" id="A0A918QM44"/>
<sequence length="265" mass="28941">MTAPSAFASIRRNTSWWAARATPTRGWCGSRPAPADPPHAVDHPGRDTALTPAQRAAAETHAHQQASTVAVLTGAGFGTPLSWQTEIAHRLPYGYTQYADLILHAPDADVPAMLLEIDRVTEPVDDLVAKVRRYTEWFELLAPKADPDDSFPGVQADRGRHKEDAHRFRTADVPVSARCHAAGRTFEPSGRDRGEPSGSSCWDTPPNPAVTSATVANSRARWTPSRPNTGRRLPCASSCRNYSGLELSTVIPSYPIPGTRWFSRR</sequence>
<evidence type="ECO:0000313" key="2">
    <source>
        <dbReference type="EMBL" id="GGZ60037.1"/>
    </source>
</evidence>
<accession>A0A918QM44</accession>
<evidence type="ECO:0000313" key="3">
    <source>
        <dbReference type="Proteomes" id="UP000630936"/>
    </source>
</evidence>
<reference evidence="2" key="1">
    <citation type="journal article" date="2014" name="Int. J. Syst. Evol. Microbiol.">
        <title>Complete genome sequence of Corynebacterium casei LMG S-19264T (=DSM 44701T), isolated from a smear-ripened cheese.</title>
        <authorList>
            <consortium name="US DOE Joint Genome Institute (JGI-PGF)"/>
            <person name="Walter F."/>
            <person name="Albersmeier A."/>
            <person name="Kalinowski J."/>
            <person name="Ruckert C."/>
        </authorList>
    </citation>
    <scope>NUCLEOTIDE SEQUENCE</scope>
    <source>
        <strain evidence="2">JCM 4988</strain>
    </source>
</reference>
<dbReference type="EMBL" id="BMWG01000029">
    <property type="protein sequence ID" value="GGZ60037.1"/>
    <property type="molecule type" value="Genomic_DNA"/>
</dbReference>
<organism evidence="2 3">
    <name type="scientific">Streptomyces inusitatus</name>
    <dbReference type="NCBI Taxonomy" id="68221"/>
    <lineage>
        <taxon>Bacteria</taxon>
        <taxon>Bacillati</taxon>
        <taxon>Actinomycetota</taxon>
        <taxon>Actinomycetes</taxon>
        <taxon>Kitasatosporales</taxon>
        <taxon>Streptomycetaceae</taxon>
        <taxon>Streptomyces</taxon>
    </lineage>
</organism>
<dbReference type="Proteomes" id="UP000630936">
    <property type="component" value="Unassembled WGS sequence"/>
</dbReference>
<feature type="region of interest" description="Disordered" evidence="1">
    <location>
        <begin position="184"/>
        <end position="233"/>
    </location>
</feature>
<feature type="compositionally biased region" description="Basic and acidic residues" evidence="1">
    <location>
        <begin position="157"/>
        <end position="167"/>
    </location>
</feature>
<evidence type="ECO:0000256" key="1">
    <source>
        <dbReference type="SAM" id="MobiDB-lite"/>
    </source>
</evidence>
<keyword evidence="3" id="KW-1185">Reference proteome</keyword>
<name>A0A918QM44_9ACTN</name>
<reference evidence="2" key="2">
    <citation type="submission" date="2020-09" db="EMBL/GenBank/DDBJ databases">
        <authorList>
            <person name="Sun Q."/>
            <person name="Ohkuma M."/>
        </authorList>
    </citation>
    <scope>NUCLEOTIDE SEQUENCE</scope>
    <source>
        <strain evidence="2">JCM 4988</strain>
    </source>
</reference>